<dbReference type="PANTHER" id="PTHR43065:SF42">
    <property type="entry name" value="TWO-COMPONENT SENSOR PPRA"/>
    <property type="match status" value="1"/>
</dbReference>
<gene>
    <name evidence="8" type="ORF">CO674_19715</name>
</gene>
<dbReference type="InterPro" id="IPR001789">
    <property type="entry name" value="Sig_transdc_resp-reg_receiver"/>
</dbReference>
<dbReference type="Pfam" id="PF00512">
    <property type="entry name" value="HisKA"/>
    <property type="match status" value="1"/>
</dbReference>
<dbReference type="InterPro" id="IPR005467">
    <property type="entry name" value="His_kinase_dom"/>
</dbReference>
<keyword evidence="5" id="KW-1133">Transmembrane helix</keyword>
<evidence type="ECO:0000256" key="3">
    <source>
        <dbReference type="ARBA" id="ARBA00022553"/>
    </source>
</evidence>
<dbReference type="SMART" id="SM00388">
    <property type="entry name" value="HisKA"/>
    <property type="match status" value="1"/>
</dbReference>
<keyword evidence="8" id="KW-0808">Transferase</keyword>
<dbReference type="Proteomes" id="UP000219914">
    <property type="component" value="Unassembled WGS sequence"/>
</dbReference>
<dbReference type="SMART" id="SM00387">
    <property type="entry name" value="HATPase_c"/>
    <property type="match status" value="1"/>
</dbReference>
<feature type="domain" description="Response regulatory" evidence="7">
    <location>
        <begin position="718"/>
        <end position="829"/>
    </location>
</feature>
<evidence type="ECO:0000256" key="2">
    <source>
        <dbReference type="ARBA" id="ARBA00012438"/>
    </source>
</evidence>
<dbReference type="SUPFAM" id="SSF55874">
    <property type="entry name" value="ATPase domain of HSP90 chaperone/DNA topoisomerase II/histidine kinase"/>
    <property type="match status" value="1"/>
</dbReference>
<dbReference type="Pfam" id="PF19443">
    <property type="entry name" value="DAHL"/>
    <property type="match status" value="1"/>
</dbReference>
<dbReference type="GO" id="GO:0016301">
    <property type="term" value="F:kinase activity"/>
    <property type="evidence" value="ECO:0007669"/>
    <property type="project" value="UniProtKB-KW"/>
</dbReference>
<keyword evidence="5" id="KW-0472">Membrane</keyword>
<dbReference type="Gene3D" id="1.10.287.130">
    <property type="match status" value="1"/>
</dbReference>
<evidence type="ECO:0000256" key="5">
    <source>
        <dbReference type="SAM" id="Phobius"/>
    </source>
</evidence>
<dbReference type="CDD" id="cd00082">
    <property type="entry name" value="HisKA"/>
    <property type="match status" value="1"/>
</dbReference>
<sequence>MNERYSPTRQNFKMGARSWSIPALTVTAVIFGVMAVVCWQDNETNWAILTQLRAINIDSASLQRDVLRARTGMVTTYRPILSRLGNLRRNLENLKLRFQQSPLLSGDDFSQMLNQLKVSVDTTDAAVATFGAQNVLLQDSLASFTRALSILPGPSSTDQRGQFLKLDNLMLQYIRQPSPALSGAISLELDRIQNTRGADEATLRILSREGPIILSLLPRVNDAVNVIQISDATEIAERLQRRCLEAYSLESVREQRARTFLGFVAVCLCIYIISLVYRLRRKTDWLARRLDHEELIKEIGVCFEADGVSAPSLESSAQVALEIIQRFFNADACALALVDHGDRWAVETFAATLPLPVWEDRTLREMVSLAKSNERASVFRVMPTRKTGCFSREIPGLSILLAHKSTDQLIAICSLGYQSYHLRASAGEIQLLELATACLCHHIDVRRKQTECGILGRRLEHAERLQAVGTLAGGIAHEFNNILGAIIGHAEMAQNSLRRSSVARKYIEHIISSGDRARLIIDQILTLSRKRERVITPFSVSELVTEIAPLLRVALPRNIDLNFRFDDKRTVVEGSPLELQQMLMNLCKNASQAINTDGRIDIVVDRIVSGPKALAHGIMPAGDYVLLCVSDTGEGISEAVLPHIFEPFFTTRARCGGTGLGLAAVHGQVSGFAGYIDVASAVGEGTRFDIYLPPSSREPVSPDTFFGRYETPRGRGETVALVEPDLVLREVYEDNIAALGYEPAGFRTFGQFQDWISKGKQADLILIDYSSLPRNQAAIALQPAFKTAVIVIGESGLNMSSLGDDMLSALFLPKPLSSRTMAYAISLKIRTQGAIR</sequence>
<dbReference type="SUPFAM" id="SSF47384">
    <property type="entry name" value="Homodimeric domain of signal transducing histidine kinase"/>
    <property type="match status" value="1"/>
</dbReference>
<feature type="transmembrane region" description="Helical" evidence="5">
    <location>
        <begin position="260"/>
        <end position="279"/>
    </location>
</feature>
<keyword evidence="3 4" id="KW-0597">Phosphoprotein</keyword>
<feature type="modified residue" description="4-aspartylphosphate" evidence="4">
    <location>
        <position position="768"/>
    </location>
</feature>
<dbReference type="InterPro" id="IPR004358">
    <property type="entry name" value="Sig_transdc_His_kin-like_C"/>
</dbReference>
<reference evidence="8 9" key="1">
    <citation type="submission" date="2017-09" db="EMBL/GenBank/DDBJ databases">
        <title>Comparative genomics of rhizobia isolated from Phaseolus vulgaris in China.</title>
        <authorList>
            <person name="Tong W."/>
        </authorList>
    </citation>
    <scope>NUCLEOTIDE SEQUENCE [LARGE SCALE GENOMIC DNA]</scope>
    <source>
        <strain evidence="8 9">FH14</strain>
    </source>
</reference>
<dbReference type="PANTHER" id="PTHR43065">
    <property type="entry name" value="SENSOR HISTIDINE KINASE"/>
    <property type="match status" value="1"/>
</dbReference>
<keyword evidence="5" id="KW-0812">Transmembrane</keyword>
<accession>A0ABX4JQP2</accession>
<dbReference type="InterPro" id="IPR003661">
    <property type="entry name" value="HisK_dim/P_dom"/>
</dbReference>
<dbReference type="EMBL" id="NWSY01000015">
    <property type="protein sequence ID" value="PDT21794.1"/>
    <property type="molecule type" value="Genomic_DNA"/>
</dbReference>
<name>A0ABX4JQP2_9HYPH</name>
<dbReference type="Pfam" id="PF02518">
    <property type="entry name" value="HATPase_c"/>
    <property type="match status" value="1"/>
</dbReference>
<proteinExistence type="predicted"/>
<dbReference type="RefSeq" id="WP_011427346.1">
    <property type="nucleotide sequence ID" value="NZ_LODW01000043.1"/>
</dbReference>
<protein>
    <recommendedName>
        <fullName evidence="2">histidine kinase</fullName>
        <ecNumber evidence="2">2.7.13.3</ecNumber>
    </recommendedName>
</protein>
<evidence type="ECO:0000259" key="7">
    <source>
        <dbReference type="PROSITE" id="PS50110"/>
    </source>
</evidence>
<evidence type="ECO:0000256" key="1">
    <source>
        <dbReference type="ARBA" id="ARBA00000085"/>
    </source>
</evidence>
<dbReference type="NCBIfam" id="NF010411">
    <property type="entry name" value="PRK13837.1"/>
    <property type="match status" value="1"/>
</dbReference>
<evidence type="ECO:0000256" key="4">
    <source>
        <dbReference type="PROSITE-ProRule" id="PRU00169"/>
    </source>
</evidence>
<keyword evidence="9" id="KW-1185">Reference proteome</keyword>
<evidence type="ECO:0000313" key="9">
    <source>
        <dbReference type="Proteomes" id="UP000219914"/>
    </source>
</evidence>
<keyword evidence="8" id="KW-0418">Kinase</keyword>
<dbReference type="InterPro" id="IPR036097">
    <property type="entry name" value="HisK_dim/P_sf"/>
</dbReference>
<dbReference type="InterPro" id="IPR036890">
    <property type="entry name" value="HATPase_C_sf"/>
</dbReference>
<dbReference type="InterPro" id="IPR003594">
    <property type="entry name" value="HATPase_dom"/>
</dbReference>
<comment type="caution">
    <text evidence="8">The sequence shown here is derived from an EMBL/GenBank/DDBJ whole genome shotgun (WGS) entry which is preliminary data.</text>
</comment>
<evidence type="ECO:0000259" key="6">
    <source>
        <dbReference type="PROSITE" id="PS50109"/>
    </source>
</evidence>
<dbReference type="Gene3D" id="3.30.565.10">
    <property type="entry name" value="Histidine kinase-like ATPase, C-terminal domain"/>
    <property type="match status" value="1"/>
</dbReference>
<evidence type="ECO:0000313" key="8">
    <source>
        <dbReference type="EMBL" id="PDT21794.1"/>
    </source>
</evidence>
<dbReference type="PRINTS" id="PR00344">
    <property type="entry name" value="BCTRLSENSOR"/>
</dbReference>
<dbReference type="PROSITE" id="PS50110">
    <property type="entry name" value="RESPONSE_REGULATORY"/>
    <property type="match status" value="1"/>
</dbReference>
<dbReference type="EC" id="2.7.13.3" evidence="2"/>
<comment type="catalytic activity">
    <reaction evidence="1">
        <text>ATP + protein L-histidine = ADP + protein N-phospho-L-histidine.</text>
        <dbReference type="EC" id="2.7.13.3"/>
    </reaction>
</comment>
<organism evidence="8 9">
    <name type="scientific">Rhizobium hidalgonense</name>
    <dbReference type="NCBI Taxonomy" id="1538159"/>
    <lineage>
        <taxon>Bacteria</taxon>
        <taxon>Pseudomonadati</taxon>
        <taxon>Pseudomonadota</taxon>
        <taxon>Alphaproteobacteria</taxon>
        <taxon>Hyphomicrobiales</taxon>
        <taxon>Rhizobiaceae</taxon>
        <taxon>Rhizobium/Agrobacterium group</taxon>
        <taxon>Rhizobium</taxon>
    </lineage>
</organism>
<dbReference type="PROSITE" id="PS50109">
    <property type="entry name" value="HIS_KIN"/>
    <property type="match status" value="1"/>
</dbReference>
<dbReference type="InterPro" id="IPR045812">
    <property type="entry name" value="DAHL"/>
</dbReference>
<feature type="domain" description="Histidine kinase" evidence="6">
    <location>
        <begin position="474"/>
        <end position="696"/>
    </location>
</feature>